<dbReference type="Pfam" id="PF14559">
    <property type="entry name" value="TPR_19"/>
    <property type="match status" value="1"/>
</dbReference>
<name>A0A1M6I8R8_9RHOB</name>
<dbReference type="RefSeq" id="WP_073251319.1">
    <property type="nucleotide sequence ID" value="NZ_FQZQ01000007.1"/>
</dbReference>
<evidence type="ECO:0000313" key="7">
    <source>
        <dbReference type="Proteomes" id="UP000183982"/>
    </source>
</evidence>
<dbReference type="InterPro" id="IPR023155">
    <property type="entry name" value="Cyt_c-552/4"/>
</dbReference>
<dbReference type="Gene3D" id="3.90.10.10">
    <property type="entry name" value="Cytochrome C3"/>
    <property type="match status" value="1"/>
</dbReference>
<dbReference type="PANTHER" id="PTHR35038:SF8">
    <property type="entry name" value="C-TYPE POLYHEME CYTOCHROME OMCC"/>
    <property type="match status" value="1"/>
</dbReference>
<dbReference type="InterPro" id="IPR011990">
    <property type="entry name" value="TPR-like_helical_dom_sf"/>
</dbReference>
<dbReference type="Proteomes" id="UP000183982">
    <property type="component" value="Unassembled WGS sequence"/>
</dbReference>
<dbReference type="SUPFAM" id="SSF48452">
    <property type="entry name" value="TPR-like"/>
    <property type="match status" value="1"/>
</dbReference>
<dbReference type="STRING" id="1470563.SAMN05444000_10726"/>
<evidence type="ECO:0000256" key="3">
    <source>
        <dbReference type="SAM" id="SignalP"/>
    </source>
</evidence>
<dbReference type="Gene3D" id="1.10.1130.10">
    <property type="entry name" value="Flavocytochrome C3, Chain A"/>
    <property type="match status" value="1"/>
</dbReference>
<feature type="repeat" description="TPR" evidence="2">
    <location>
        <begin position="565"/>
        <end position="598"/>
    </location>
</feature>
<accession>A0A1M6I8R8</accession>
<evidence type="ECO:0000256" key="1">
    <source>
        <dbReference type="ARBA" id="ARBA00022729"/>
    </source>
</evidence>
<evidence type="ECO:0000259" key="4">
    <source>
        <dbReference type="Pfam" id="PF09699"/>
    </source>
</evidence>
<dbReference type="InterPro" id="IPR010177">
    <property type="entry name" value="Paired_CXXCH_1"/>
</dbReference>
<dbReference type="Gene3D" id="1.25.40.10">
    <property type="entry name" value="Tetratricopeptide repeat domain"/>
    <property type="match status" value="1"/>
</dbReference>
<gene>
    <name evidence="6" type="ORF">SAMN05444000_10726</name>
</gene>
<keyword evidence="2" id="KW-0802">TPR repeat</keyword>
<evidence type="ECO:0000256" key="2">
    <source>
        <dbReference type="PROSITE-ProRule" id="PRU00339"/>
    </source>
</evidence>
<feature type="domain" description="Doubled CXXCH motif" evidence="4">
    <location>
        <begin position="301"/>
        <end position="332"/>
    </location>
</feature>
<dbReference type="OrthoDB" id="9814800at2"/>
<dbReference type="InterPro" id="IPR016024">
    <property type="entry name" value="ARM-type_fold"/>
</dbReference>
<dbReference type="SUPFAM" id="SSF48371">
    <property type="entry name" value="ARM repeat"/>
    <property type="match status" value="1"/>
</dbReference>
<dbReference type="CDD" id="cd08168">
    <property type="entry name" value="Cytochrom_C3"/>
    <property type="match status" value="1"/>
</dbReference>
<keyword evidence="1 3" id="KW-0732">Signal</keyword>
<feature type="domain" description="Cytochrome c-552/4" evidence="5">
    <location>
        <begin position="161"/>
        <end position="201"/>
    </location>
</feature>
<feature type="chain" id="PRO_5012522637" evidence="3">
    <location>
        <begin position="25"/>
        <end position="643"/>
    </location>
</feature>
<dbReference type="PROSITE" id="PS50005">
    <property type="entry name" value="TPR"/>
    <property type="match status" value="1"/>
</dbReference>
<dbReference type="InterPro" id="IPR019734">
    <property type="entry name" value="TPR_rpt"/>
</dbReference>
<sequence length="643" mass="70642">MFLFRSFIFGFGLFLICQATPGQAEPAYIGTDACIACHTDEAKAWEGSHHDLAWTPPSEATILADFGDTSFTLDGVTSRFSREGEDFIIESDGPDGEMTRYPVAAVIGVAPLQQYAVETEPGRLQSFDVPWDIVRKEWFHMYPEQGLNAQNGLHWTGSYKTWNARCAECHATDYQRNYDPQTRSYSSTQAEIGVGCEACHGPGSAHVDWANDVPSREAQNTLTDTRLTVDYAAGDGEVLIQQCAGCHSRREPLLGGSPAPGTPFHDAYRLSTLRAPIYEPDGQILDEVYVYGSFLQSKMYAKGVTCKNCHDVHAANLEAEGNAVCTTCHSEAGNSDFPSLPLAEYDSAKHHFHEVDSKGAECKSCHMIERVYMGVDGRRDHSFRVPRPDLTAKTGAPNACNDCHADQSPQWAARQVERWYPNSTNRGSHFSEVFFAARQGRPEMGRLLADLALYDGLPAIVRATALEQLQAYITPELADAVAPLLRDKNPMVRANTVPLQRSAKPQDMIARLFPLLEDTRRVVRITAARELLTTPASGLSGDQRSAMSRAFGEWQNALQTRLDYPETHMQLGGIALTTRNFAGARAAFLEAVRMDPQMVQAWSIIIRLSLAMEEPDAARAALVEAQAANPGDPTIAGLAAQIP</sequence>
<feature type="signal peptide" evidence="3">
    <location>
        <begin position="1"/>
        <end position="24"/>
    </location>
</feature>
<proteinExistence type="predicted"/>
<dbReference type="InterPro" id="IPR036280">
    <property type="entry name" value="Multihaem_cyt_sf"/>
</dbReference>
<organism evidence="6 7">
    <name type="scientific">Shimia gijangensis</name>
    <dbReference type="NCBI Taxonomy" id="1470563"/>
    <lineage>
        <taxon>Bacteria</taxon>
        <taxon>Pseudomonadati</taxon>
        <taxon>Pseudomonadota</taxon>
        <taxon>Alphaproteobacteria</taxon>
        <taxon>Rhodobacterales</taxon>
        <taxon>Roseobacteraceae</taxon>
    </lineage>
</organism>
<reference evidence="7" key="1">
    <citation type="submission" date="2016-11" db="EMBL/GenBank/DDBJ databases">
        <authorList>
            <person name="Varghese N."/>
            <person name="Submissions S."/>
        </authorList>
    </citation>
    <scope>NUCLEOTIDE SEQUENCE [LARGE SCALE GENOMIC DNA]</scope>
    <source>
        <strain evidence="7">DSM 100564</strain>
    </source>
</reference>
<dbReference type="GO" id="GO:0016491">
    <property type="term" value="F:oxidoreductase activity"/>
    <property type="evidence" value="ECO:0007669"/>
    <property type="project" value="TreeGrafter"/>
</dbReference>
<dbReference type="SUPFAM" id="SSF48695">
    <property type="entry name" value="Multiheme cytochromes"/>
    <property type="match status" value="1"/>
</dbReference>
<keyword evidence="7" id="KW-1185">Reference proteome</keyword>
<dbReference type="InterPro" id="IPR051829">
    <property type="entry name" value="Multiheme_Cytochr_ET"/>
</dbReference>
<dbReference type="AlphaFoldDB" id="A0A1M6I8R8"/>
<dbReference type="Pfam" id="PF09699">
    <property type="entry name" value="Paired_CXXCH_1"/>
    <property type="match status" value="1"/>
</dbReference>
<dbReference type="EMBL" id="FQZQ01000007">
    <property type="protein sequence ID" value="SHJ30822.1"/>
    <property type="molecule type" value="Genomic_DNA"/>
</dbReference>
<protein>
    <submittedName>
        <fullName evidence="6">Doubled CXXCH motif (Paired_CXXCH_1)</fullName>
    </submittedName>
</protein>
<dbReference type="Pfam" id="PF13435">
    <property type="entry name" value="Cytochrome_C554"/>
    <property type="match status" value="1"/>
</dbReference>
<dbReference type="PANTHER" id="PTHR35038">
    <property type="entry name" value="DISSIMILATORY SULFITE REDUCTASE SIRA"/>
    <property type="match status" value="1"/>
</dbReference>
<evidence type="ECO:0000259" key="5">
    <source>
        <dbReference type="Pfam" id="PF13435"/>
    </source>
</evidence>
<evidence type="ECO:0000313" key="6">
    <source>
        <dbReference type="EMBL" id="SHJ30822.1"/>
    </source>
</evidence>